<dbReference type="AlphaFoldDB" id="A0ABC8S3V0"/>
<protein>
    <recommendedName>
        <fullName evidence="1">SET domain-containing protein</fullName>
    </recommendedName>
</protein>
<comment type="caution">
    <text evidence="2">The sequence shown here is derived from an EMBL/GenBank/DDBJ whole genome shotgun (WGS) entry which is preliminary data.</text>
</comment>
<dbReference type="Gene3D" id="2.170.270.10">
    <property type="entry name" value="SET domain"/>
    <property type="match status" value="1"/>
</dbReference>
<dbReference type="Pfam" id="PF00856">
    <property type="entry name" value="SET"/>
    <property type="match status" value="1"/>
</dbReference>
<dbReference type="PANTHER" id="PTHR12197:SF298">
    <property type="entry name" value="HISTONE-LYSINE N-METHYLTRANSFERASE ATXR4"/>
    <property type="match status" value="1"/>
</dbReference>
<gene>
    <name evidence="2" type="ORF">ILEXP_LOCUS20052</name>
</gene>
<dbReference type="PROSITE" id="PS50280">
    <property type="entry name" value="SET"/>
    <property type="match status" value="1"/>
</dbReference>
<accession>A0ABC8S3V0</accession>
<dbReference type="Proteomes" id="UP001642360">
    <property type="component" value="Unassembled WGS sequence"/>
</dbReference>
<feature type="domain" description="SET" evidence="1">
    <location>
        <begin position="1"/>
        <end position="108"/>
    </location>
</feature>
<dbReference type="SUPFAM" id="SSF82199">
    <property type="entry name" value="SET domain"/>
    <property type="match status" value="1"/>
</dbReference>
<dbReference type="Pfam" id="PF04788">
    <property type="entry name" value="DUF620"/>
    <property type="match status" value="1"/>
</dbReference>
<dbReference type="InterPro" id="IPR050869">
    <property type="entry name" value="H3K4_H4K5_MeTrfase"/>
</dbReference>
<dbReference type="PANTHER" id="PTHR12197">
    <property type="entry name" value="HISTONE-LYSINE N-METHYLTRANSFERASE SMYD"/>
    <property type="match status" value="1"/>
</dbReference>
<evidence type="ECO:0000313" key="2">
    <source>
        <dbReference type="EMBL" id="CAK9151896.1"/>
    </source>
</evidence>
<dbReference type="EMBL" id="CAUOFW020002169">
    <property type="protein sequence ID" value="CAK9151896.1"/>
    <property type="molecule type" value="Genomic_DNA"/>
</dbReference>
<dbReference type="CDD" id="cd20071">
    <property type="entry name" value="SET_SMYD"/>
    <property type="match status" value="1"/>
</dbReference>
<organism evidence="2 3">
    <name type="scientific">Ilex paraguariensis</name>
    <name type="common">yerba mate</name>
    <dbReference type="NCBI Taxonomy" id="185542"/>
    <lineage>
        <taxon>Eukaryota</taxon>
        <taxon>Viridiplantae</taxon>
        <taxon>Streptophyta</taxon>
        <taxon>Embryophyta</taxon>
        <taxon>Tracheophyta</taxon>
        <taxon>Spermatophyta</taxon>
        <taxon>Magnoliopsida</taxon>
        <taxon>eudicotyledons</taxon>
        <taxon>Gunneridae</taxon>
        <taxon>Pentapetalae</taxon>
        <taxon>asterids</taxon>
        <taxon>campanulids</taxon>
        <taxon>Aquifoliales</taxon>
        <taxon>Aquifoliaceae</taxon>
        <taxon>Ilex</taxon>
    </lineage>
</organism>
<dbReference type="InterPro" id="IPR046341">
    <property type="entry name" value="SET_dom_sf"/>
</dbReference>
<proteinExistence type="predicted"/>
<evidence type="ECO:0000313" key="3">
    <source>
        <dbReference type="Proteomes" id="UP001642360"/>
    </source>
</evidence>
<dbReference type="InterPro" id="IPR006873">
    <property type="entry name" value="DUF620"/>
</dbReference>
<sequence length="202" mass="22848">MPCICEIDRFIFDILVLTKHWYAGILARIRINAFRIELAGGLYEDLLLSAAASVEAEAAVGNAVYMLPSFYNHDCDPNAHILWIENVDAKLKALRDIEAGEEMRICYIDASMDRDARQAILSEGQRSGLLVYLEDSYITRIESPGSHPTYWETTIGTKIEDCRTVEGVMIAHSRQSSAIITQFEGKACDHEKNLDWRSPLHR</sequence>
<name>A0ABC8S3V0_9AQUA</name>
<keyword evidence="3" id="KW-1185">Reference proteome</keyword>
<evidence type="ECO:0000259" key="1">
    <source>
        <dbReference type="PROSITE" id="PS50280"/>
    </source>
</evidence>
<dbReference type="InterPro" id="IPR001214">
    <property type="entry name" value="SET_dom"/>
</dbReference>
<reference evidence="2 3" key="1">
    <citation type="submission" date="2024-02" db="EMBL/GenBank/DDBJ databases">
        <authorList>
            <person name="Vignale AGUSTIN F."/>
            <person name="Sosa J E."/>
            <person name="Modenutti C."/>
        </authorList>
    </citation>
    <scope>NUCLEOTIDE SEQUENCE [LARGE SCALE GENOMIC DNA]</scope>
</reference>